<dbReference type="InterPro" id="IPR013154">
    <property type="entry name" value="ADH-like_N"/>
</dbReference>
<dbReference type="SUPFAM" id="SSF50129">
    <property type="entry name" value="GroES-like"/>
    <property type="match status" value="1"/>
</dbReference>
<feature type="domain" description="Enoyl reductase (ER)" evidence="2">
    <location>
        <begin position="10"/>
        <end position="303"/>
    </location>
</feature>
<dbReference type="Proteomes" id="UP000197153">
    <property type="component" value="Chromosome 3"/>
</dbReference>
<dbReference type="Pfam" id="PF13602">
    <property type="entry name" value="ADH_zinc_N_2"/>
    <property type="match status" value="1"/>
</dbReference>
<evidence type="ECO:0000313" key="4">
    <source>
        <dbReference type="Proteomes" id="UP000197153"/>
    </source>
</evidence>
<dbReference type="AlphaFoldDB" id="A0A248K062"/>
<dbReference type="Gene3D" id="3.90.180.10">
    <property type="entry name" value="Medium-chain alcohol dehydrogenases, catalytic domain"/>
    <property type="match status" value="1"/>
</dbReference>
<dbReference type="PROSITE" id="PS01162">
    <property type="entry name" value="QOR_ZETA_CRYSTAL"/>
    <property type="match status" value="1"/>
</dbReference>
<dbReference type="PANTHER" id="PTHR11695:SF294">
    <property type="entry name" value="RETICULON-4-INTERACTING PROTEIN 1, MITOCHONDRIAL"/>
    <property type="match status" value="1"/>
</dbReference>
<dbReference type="InterPro" id="IPR050700">
    <property type="entry name" value="YIM1/Zinc_Alcohol_DH_Fams"/>
</dbReference>
<dbReference type="SUPFAM" id="SSF51735">
    <property type="entry name" value="NAD(P)-binding Rossmann-fold domains"/>
    <property type="match status" value="1"/>
</dbReference>
<dbReference type="GO" id="GO:0016491">
    <property type="term" value="F:oxidoreductase activity"/>
    <property type="evidence" value="ECO:0007669"/>
    <property type="project" value="UniProtKB-KW"/>
</dbReference>
<dbReference type="InterPro" id="IPR011032">
    <property type="entry name" value="GroES-like_sf"/>
</dbReference>
<dbReference type="GO" id="GO:0008270">
    <property type="term" value="F:zinc ion binding"/>
    <property type="evidence" value="ECO:0007669"/>
    <property type="project" value="InterPro"/>
</dbReference>
<dbReference type="Gene3D" id="3.40.50.720">
    <property type="entry name" value="NAD(P)-binding Rossmann-like Domain"/>
    <property type="match status" value="1"/>
</dbReference>
<organism evidence="3 4">
    <name type="scientific">Nitrospirillum viridazoti CBAmc</name>
    <dbReference type="NCBI Taxonomy" id="1441467"/>
    <lineage>
        <taxon>Bacteria</taxon>
        <taxon>Pseudomonadati</taxon>
        <taxon>Pseudomonadota</taxon>
        <taxon>Alphaproteobacteria</taxon>
        <taxon>Rhodospirillales</taxon>
        <taxon>Azospirillaceae</taxon>
        <taxon>Nitrospirillum</taxon>
        <taxon>Nitrospirillum viridazoti</taxon>
    </lineage>
</organism>
<reference evidence="3 4" key="1">
    <citation type="submission" date="2017-06" db="EMBL/GenBank/DDBJ databases">
        <title>Complete genome sequence of Nitrospirillum amazonense strain CBAmC, an endophytic nitrogen-fixing and plant growth-promoting bacterium, isolated from sugarcane.</title>
        <authorList>
            <person name="Schwab S."/>
            <person name="dos Santos Teixeira K.R."/>
            <person name="Simoes Araujo J.L."/>
            <person name="Soares Vidal M."/>
            <person name="Borges de Freitas H.R."/>
            <person name="Rivello Crivelaro A.L."/>
            <person name="Bueno de Camargo Nunes A."/>
            <person name="dos Santos C.M."/>
            <person name="Palmeira da Silva Rosa D."/>
            <person name="da Silva Padilha D."/>
            <person name="da Silva E."/>
            <person name="Araujo Terra L."/>
            <person name="Soares Mendes V."/>
            <person name="Farinelli L."/>
            <person name="Magalhaes Cruz L."/>
            <person name="Baldani J.I."/>
        </authorList>
    </citation>
    <scope>NUCLEOTIDE SEQUENCE [LARGE SCALE GENOMIC DNA]</scope>
    <source>
        <strain evidence="3 4">CBAmC</strain>
    </source>
</reference>
<dbReference type="Pfam" id="PF08240">
    <property type="entry name" value="ADH_N"/>
    <property type="match status" value="1"/>
</dbReference>
<evidence type="ECO:0000256" key="1">
    <source>
        <dbReference type="ARBA" id="ARBA00023002"/>
    </source>
</evidence>
<dbReference type="EMBL" id="CP022112">
    <property type="protein sequence ID" value="ASG24121.1"/>
    <property type="molecule type" value="Genomic_DNA"/>
</dbReference>
<dbReference type="InterPro" id="IPR020843">
    <property type="entry name" value="ER"/>
</dbReference>
<accession>A0A248K062</accession>
<dbReference type="PANTHER" id="PTHR11695">
    <property type="entry name" value="ALCOHOL DEHYDROGENASE RELATED"/>
    <property type="match status" value="1"/>
</dbReference>
<sequence length="306" mass="33073">MQAVRIHSFGGTEVLTLEDVPKPEPGDYEVLVRVQAASVNPVDYKIRNGKYLPADQLPLTLGRDMCGTVEKCGRAVTGYTEGDAVFAMLPTDRGGYAEYVVANVAHCAPKPERLDPIQAAAVPLAALTAWQGLFDHGRLKGGQRVLVHGAAGGVGHFAVQFAKAYGATVYATCSEGDLEWVRSLGVDKAIDYKNQRFEDEVPEVDLVYDLVAGETQDRSWSVLKQGGILISTLTEPSADKAREHGAEGTRYTAHPDGRQLAEIGRLIDAGQVRVQVDKVFALEEAAEAEHVLEDEHVRGKVVLKVA</sequence>
<dbReference type="RefSeq" id="WP_088874565.1">
    <property type="nucleotide sequence ID" value="NZ_CP022112.1"/>
</dbReference>
<evidence type="ECO:0000313" key="3">
    <source>
        <dbReference type="EMBL" id="ASG24121.1"/>
    </source>
</evidence>
<dbReference type="InterPro" id="IPR036291">
    <property type="entry name" value="NAD(P)-bd_dom_sf"/>
</dbReference>
<dbReference type="InterPro" id="IPR002364">
    <property type="entry name" value="Quin_OxRdtase/zeta-crystal_CS"/>
</dbReference>
<keyword evidence="1" id="KW-0560">Oxidoreductase</keyword>
<proteinExistence type="predicted"/>
<protein>
    <submittedName>
        <fullName evidence="3">Oxidoreductase</fullName>
    </submittedName>
</protein>
<dbReference type="SMART" id="SM00829">
    <property type="entry name" value="PKS_ER"/>
    <property type="match status" value="1"/>
</dbReference>
<keyword evidence="4" id="KW-1185">Reference proteome</keyword>
<name>A0A248K062_9PROT</name>
<dbReference type="CDD" id="cd05289">
    <property type="entry name" value="MDR_like_2"/>
    <property type="match status" value="1"/>
</dbReference>
<gene>
    <name evidence="3" type="ORF">Y958_24680</name>
</gene>
<dbReference type="KEGG" id="nao:Y958_24680"/>
<evidence type="ECO:0000259" key="2">
    <source>
        <dbReference type="SMART" id="SM00829"/>
    </source>
</evidence>